<protein>
    <submittedName>
        <fullName evidence="1">Uncharacterized protein</fullName>
    </submittedName>
</protein>
<evidence type="ECO:0000313" key="2">
    <source>
        <dbReference type="Proteomes" id="UP001620626"/>
    </source>
</evidence>
<comment type="caution">
    <text evidence="1">The sequence shown here is derived from an EMBL/GenBank/DDBJ whole genome shotgun (WGS) entry which is preliminary data.</text>
</comment>
<dbReference type="EMBL" id="JBICBT010000819">
    <property type="protein sequence ID" value="KAL3098869.1"/>
    <property type="molecule type" value="Genomic_DNA"/>
</dbReference>
<proteinExistence type="predicted"/>
<name>A0ABD2K7X4_9BILA</name>
<evidence type="ECO:0000313" key="1">
    <source>
        <dbReference type="EMBL" id="KAL3098869.1"/>
    </source>
</evidence>
<gene>
    <name evidence="1" type="ORF">niasHT_024624</name>
</gene>
<sequence length="71" mass="7976">MPLTVGTDSVFCLDFCKEKHGFTPYESTIPALVYRKCTNDRLAFVFGSENVALTFGGIKNEVENLKFHTLN</sequence>
<organism evidence="1 2">
    <name type="scientific">Heterodera trifolii</name>
    <dbReference type="NCBI Taxonomy" id="157864"/>
    <lineage>
        <taxon>Eukaryota</taxon>
        <taxon>Metazoa</taxon>
        <taxon>Ecdysozoa</taxon>
        <taxon>Nematoda</taxon>
        <taxon>Chromadorea</taxon>
        <taxon>Rhabditida</taxon>
        <taxon>Tylenchina</taxon>
        <taxon>Tylenchomorpha</taxon>
        <taxon>Tylenchoidea</taxon>
        <taxon>Heteroderidae</taxon>
        <taxon>Heteroderinae</taxon>
        <taxon>Heterodera</taxon>
    </lineage>
</organism>
<dbReference type="Proteomes" id="UP001620626">
    <property type="component" value="Unassembled WGS sequence"/>
</dbReference>
<reference evidence="1 2" key="1">
    <citation type="submission" date="2024-10" db="EMBL/GenBank/DDBJ databases">
        <authorList>
            <person name="Kim D."/>
        </authorList>
    </citation>
    <scope>NUCLEOTIDE SEQUENCE [LARGE SCALE GENOMIC DNA]</scope>
    <source>
        <strain evidence="1">BH-2024</strain>
    </source>
</reference>
<dbReference type="AlphaFoldDB" id="A0ABD2K7X4"/>
<accession>A0ABD2K7X4</accession>
<keyword evidence="2" id="KW-1185">Reference proteome</keyword>